<dbReference type="AlphaFoldDB" id="A0A1X7VE57"/>
<dbReference type="EnsemblMetazoa" id="XM_019993748.1">
    <property type="protein sequence ID" value="XP_019849307.1"/>
    <property type="gene ID" value="LOC109580500"/>
</dbReference>
<name>A0A1X7VE57_AMPQE</name>
<keyword evidence="3" id="KW-1185">Reference proteome</keyword>
<reference evidence="3" key="1">
    <citation type="journal article" date="2010" name="Nature">
        <title>The Amphimedon queenslandica genome and the evolution of animal complexity.</title>
        <authorList>
            <person name="Srivastava M."/>
            <person name="Simakov O."/>
            <person name="Chapman J."/>
            <person name="Fahey B."/>
            <person name="Gauthier M.E."/>
            <person name="Mitros T."/>
            <person name="Richards G.S."/>
            <person name="Conaco C."/>
            <person name="Dacre M."/>
            <person name="Hellsten U."/>
            <person name="Larroux C."/>
            <person name="Putnam N.H."/>
            <person name="Stanke M."/>
            <person name="Adamska M."/>
            <person name="Darling A."/>
            <person name="Degnan S.M."/>
            <person name="Oakley T.H."/>
            <person name="Plachetzki D.C."/>
            <person name="Zhai Y."/>
            <person name="Adamski M."/>
            <person name="Calcino A."/>
            <person name="Cummins S.F."/>
            <person name="Goodstein D.M."/>
            <person name="Harris C."/>
            <person name="Jackson D.J."/>
            <person name="Leys S.P."/>
            <person name="Shu S."/>
            <person name="Woodcroft B.J."/>
            <person name="Vervoort M."/>
            <person name="Kosik K.S."/>
            <person name="Manning G."/>
            <person name="Degnan B.M."/>
            <person name="Rokhsar D.S."/>
        </authorList>
    </citation>
    <scope>NUCLEOTIDE SEQUENCE [LARGE SCALE GENOMIC DNA]</scope>
</reference>
<dbReference type="EnsemblMetazoa" id="Aqu2.1.38326_001">
    <property type="protein sequence ID" value="Aqu2.1.38326_001"/>
    <property type="gene ID" value="Aqu2.1.38326"/>
</dbReference>
<feature type="compositionally biased region" description="Polar residues" evidence="1">
    <location>
        <begin position="167"/>
        <end position="176"/>
    </location>
</feature>
<dbReference type="Proteomes" id="UP000007879">
    <property type="component" value="Unassembled WGS sequence"/>
</dbReference>
<evidence type="ECO:0000313" key="3">
    <source>
        <dbReference type="Proteomes" id="UP000007879"/>
    </source>
</evidence>
<protein>
    <submittedName>
        <fullName evidence="2">Uncharacterized protein</fullName>
    </submittedName>
</protein>
<gene>
    <name evidence="2" type="primary">109580500</name>
</gene>
<dbReference type="KEGG" id="aqu:109580500"/>
<accession>A0A1X7VE57</accession>
<organism evidence="2">
    <name type="scientific">Amphimedon queenslandica</name>
    <name type="common">Sponge</name>
    <dbReference type="NCBI Taxonomy" id="400682"/>
    <lineage>
        <taxon>Eukaryota</taxon>
        <taxon>Metazoa</taxon>
        <taxon>Porifera</taxon>
        <taxon>Demospongiae</taxon>
        <taxon>Heteroscleromorpha</taxon>
        <taxon>Haplosclerida</taxon>
        <taxon>Niphatidae</taxon>
        <taxon>Amphimedon</taxon>
    </lineage>
</organism>
<sequence>MSFATEEKKLVVRLLFGIVEVLESKTPDEAVNVVEDFIPGITRAITKRPNGIDRQIKLDYLLPMLLDLVQLREGFINLSSFKAKFDQIGVALRAEFKNFDKSKTDPIAALDKLLKIASPETVPLPLSPPPERSSLHFTLPPPNLKDEKLAGENSEEYCSAFVDSPAPTESSCSLSSDGEDRTKVEQQTKASITESILYTFPYDVTPGIIDQLQSIADYSNCIMTPVKTFQGTSFFINAAKEWDRRKCIDGFHDFERKHSSKKFAKMSSLPTSPLMSPSRSPTTDNVKYHRSHLLQIKRNLRTESPQLLESLYLIGQHYDILM</sequence>
<reference evidence="2" key="2">
    <citation type="submission" date="2017-05" db="UniProtKB">
        <authorList>
            <consortium name="EnsemblMetazoa"/>
        </authorList>
    </citation>
    <scope>IDENTIFICATION</scope>
</reference>
<evidence type="ECO:0000256" key="1">
    <source>
        <dbReference type="SAM" id="MobiDB-lite"/>
    </source>
</evidence>
<evidence type="ECO:0000313" key="2">
    <source>
        <dbReference type="EnsemblMetazoa" id="Aqu2.1.38326_001"/>
    </source>
</evidence>
<feature type="region of interest" description="Disordered" evidence="1">
    <location>
        <begin position="162"/>
        <end position="182"/>
    </location>
</feature>
<dbReference type="InParanoid" id="A0A1X7VE57"/>
<proteinExistence type="predicted"/>
<dbReference type="EnsemblMetazoa" id="XM_019993747.1">
    <property type="protein sequence ID" value="XP_019849306.1"/>
    <property type="gene ID" value="LOC109580500"/>
</dbReference>